<keyword evidence="1" id="KW-0812">Transmembrane</keyword>
<keyword evidence="1" id="KW-0472">Membrane</keyword>
<keyword evidence="1" id="KW-1133">Transmembrane helix</keyword>
<proteinExistence type="predicted"/>
<dbReference type="EMBL" id="LAZR01002767">
    <property type="protein sequence ID" value="KKN25836.1"/>
    <property type="molecule type" value="Genomic_DNA"/>
</dbReference>
<feature type="transmembrane region" description="Helical" evidence="1">
    <location>
        <begin position="20"/>
        <end position="36"/>
    </location>
</feature>
<evidence type="ECO:0000313" key="2">
    <source>
        <dbReference type="EMBL" id="KKN25836.1"/>
    </source>
</evidence>
<protein>
    <submittedName>
        <fullName evidence="2">Uncharacterized protein</fullName>
    </submittedName>
</protein>
<organism evidence="2">
    <name type="scientific">marine sediment metagenome</name>
    <dbReference type="NCBI Taxonomy" id="412755"/>
    <lineage>
        <taxon>unclassified sequences</taxon>
        <taxon>metagenomes</taxon>
        <taxon>ecological metagenomes</taxon>
    </lineage>
</organism>
<reference evidence="2" key="1">
    <citation type="journal article" date="2015" name="Nature">
        <title>Complex archaea that bridge the gap between prokaryotes and eukaryotes.</title>
        <authorList>
            <person name="Spang A."/>
            <person name="Saw J.H."/>
            <person name="Jorgensen S.L."/>
            <person name="Zaremba-Niedzwiedzka K."/>
            <person name="Martijn J."/>
            <person name="Lind A.E."/>
            <person name="van Eijk R."/>
            <person name="Schleper C."/>
            <person name="Guy L."/>
            <person name="Ettema T.J."/>
        </authorList>
    </citation>
    <scope>NUCLEOTIDE SEQUENCE</scope>
</reference>
<comment type="caution">
    <text evidence="2">The sequence shown here is derived from an EMBL/GenBank/DDBJ whole genome shotgun (WGS) entry which is preliminary data.</text>
</comment>
<name>A0A0F9RLJ0_9ZZZZ</name>
<feature type="transmembrane region" description="Helical" evidence="1">
    <location>
        <begin position="42"/>
        <end position="59"/>
    </location>
</feature>
<sequence length="74" mass="8519">MNKLLDIKIEYHEHGRRVSTIILIATPLIGVIGDHFDVDMWSWIFIVEMISFMVLLHSIQRVQTLKAIRGSTNG</sequence>
<evidence type="ECO:0000256" key="1">
    <source>
        <dbReference type="SAM" id="Phobius"/>
    </source>
</evidence>
<dbReference type="AlphaFoldDB" id="A0A0F9RLJ0"/>
<gene>
    <name evidence="2" type="ORF">LCGC14_0880680</name>
</gene>
<accession>A0A0F9RLJ0</accession>